<dbReference type="AlphaFoldDB" id="A0A2A2KGX7"/>
<evidence type="ECO:0000256" key="1">
    <source>
        <dbReference type="ARBA" id="ARBA00007905"/>
    </source>
</evidence>
<evidence type="ECO:0000313" key="9">
    <source>
        <dbReference type="Proteomes" id="UP000218231"/>
    </source>
</evidence>
<dbReference type="Proteomes" id="UP000218231">
    <property type="component" value="Unassembled WGS sequence"/>
</dbReference>
<dbReference type="Gene3D" id="3.20.20.100">
    <property type="entry name" value="NADP-dependent oxidoreductase domain"/>
    <property type="match status" value="1"/>
</dbReference>
<evidence type="ECO:0000313" key="8">
    <source>
        <dbReference type="EMBL" id="PAV73201.1"/>
    </source>
</evidence>
<dbReference type="InterPro" id="IPR018170">
    <property type="entry name" value="Aldo/ket_reductase_CS"/>
</dbReference>
<evidence type="ECO:0000256" key="4">
    <source>
        <dbReference type="PIRSR" id="PIRSR000097-1"/>
    </source>
</evidence>
<keyword evidence="3" id="KW-0560">Oxidoreductase</keyword>
<dbReference type="EMBL" id="LIAE01008638">
    <property type="protein sequence ID" value="PAV73201.1"/>
    <property type="molecule type" value="Genomic_DNA"/>
</dbReference>
<gene>
    <name evidence="8" type="ORF">WR25_14295</name>
</gene>
<dbReference type="InterPro" id="IPR020471">
    <property type="entry name" value="AKR"/>
</dbReference>
<feature type="active site" description="Proton donor" evidence="4">
    <location>
        <position position="66"/>
    </location>
</feature>
<dbReference type="PANTHER" id="PTHR11732">
    <property type="entry name" value="ALDO/KETO REDUCTASE"/>
    <property type="match status" value="1"/>
</dbReference>
<dbReference type="PROSITE" id="PS00062">
    <property type="entry name" value="ALDOKETO_REDUCTASE_2"/>
    <property type="match status" value="1"/>
</dbReference>
<dbReference type="PROSITE" id="PS00063">
    <property type="entry name" value="ALDOKETO_REDUCTASE_3"/>
    <property type="match status" value="1"/>
</dbReference>
<reference evidence="8 9" key="1">
    <citation type="journal article" date="2017" name="Curr. Biol.">
        <title>Genome architecture and evolution of a unichromosomal asexual nematode.</title>
        <authorList>
            <person name="Fradin H."/>
            <person name="Zegar C."/>
            <person name="Gutwein M."/>
            <person name="Lucas J."/>
            <person name="Kovtun M."/>
            <person name="Corcoran D."/>
            <person name="Baugh L.R."/>
            <person name="Kiontke K."/>
            <person name="Gunsalus K."/>
            <person name="Fitch D.H."/>
            <person name="Piano F."/>
        </authorList>
    </citation>
    <scope>NUCLEOTIDE SEQUENCE [LARGE SCALE GENOMIC DNA]</scope>
    <source>
        <strain evidence="8">PF1309</strain>
    </source>
</reference>
<comment type="caution">
    <text evidence="8">The sequence shown here is derived from an EMBL/GenBank/DDBJ whole genome shotgun (WGS) entry which is preliminary data.</text>
</comment>
<organism evidence="8 9">
    <name type="scientific">Diploscapter pachys</name>
    <dbReference type="NCBI Taxonomy" id="2018661"/>
    <lineage>
        <taxon>Eukaryota</taxon>
        <taxon>Metazoa</taxon>
        <taxon>Ecdysozoa</taxon>
        <taxon>Nematoda</taxon>
        <taxon>Chromadorea</taxon>
        <taxon>Rhabditida</taxon>
        <taxon>Rhabditina</taxon>
        <taxon>Rhabditomorpha</taxon>
        <taxon>Rhabditoidea</taxon>
        <taxon>Rhabditidae</taxon>
        <taxon>Diploscapter</taxon>
    </lineage>
</organism>
<accession>A0A2A2KGX7</accession>
<dbReference type="Pfam" id="PF00248">
    <property type="entry name" value="Aldo_ket_red"/>
    <property type="match status" value="1"/>
</dbReference>
<feature type="domain" description="NADP-dependent oxidoreductase" evidence="7">
    <location>
        <begin position="45"/>
        <end position="309"/>
    </location>
</feature>
<dbReference type="OrthoDB" id="416253at2759"/>
<keyword evidence="2" id="KW-0521">NADP</keyword>
<dbReference type="InterPro" id="IPR036812">
    <property type="entry name" value="NAD(P)_OxRdtase_dom_sf"/>
</dbReference>
<dbReference type="PROSITE" id="PS00798">
    <property type="entry name" value="ALDOKETO_REDUCTASE_1"/>
    <property type="match status" value="1"/>
</dbReference>
<dbReference type="STRING" id="2018661.A0A2A2KGX7"/>
<dbReference type="SUPFAM" id="SSF51430">
    <property type="entry name" value="NAD(P)-linked oxidoreductase"/>
    <property type="match status" value="1"/>
</dbReference>
<proteinExistence type="inferred from homology"/>
<evidence type="ECO:0000256" key="6">
    <source>
        <dbReference type="PIRSR" id="PIRSR000097-3"/>
    </source>
</evidence>
<comment type="similarity">
    <text evidence="1">Belongs to the aldo/keto reductase family.</text>
</comment>
<name>A0A2A2KGX7_9BILA</name>
<evidence type="ECO:0000256" key="5">
    <source>
        <dbReference type="PIRSR" id="PIRSR000097-2"/>
    </source>
</evidence>
<dbReference type="PIRSF" id="PIRSF000097">
    <property type="entry name" value="AKR"/>
    <property type="match status" value="1"/>
</dbReference>
<dbReference type="GO" id="GO:0016491">
    <property type="term" value="F:oxidoreductase activity"/>
    <property type="evidence" value="ECO:0007669"/>
    <property type="project" value="UniProtKB-KW"/>
</dbReference>
<evidence type="ECO:0000256" key="2">
    <source>
        <dbReference type="ARBA" id="ARBA00022857"/>
    </source>
</evidence>
<keyword evidence="9" id="KW-1185">Reference proteome</keyword>
<evidence type="ECO:0000259" key="7">
    <source>
        <dbReference type="Pfam" id="PF00248"/>
    </source>
</evidence>
<dbReference type="CDD" id="cd19071">
    <property type="entry name" value="AKR_AKR1-5-like"/>
    <property type="match status" value="1"/>
</dbReference>
<dbReference type="PRINTS" id="PR00069">
    <property type="entry name" value="ALDKETRDTASE"/>
</dbReference>
<feature type="site" description="Lowers pKa of active site Tyr" evidence="6">
    <location>
        <position position="95"/>
    </location>
</feature>
<sequence>MDYTIKLNSGYEMPLVGMGSWLGKDEEVKFKNFQQMKLTEINIEMEKIMSDAFDAGYRHIDTAFLYGNQKGIGKGILKVITDGKILRDDIFVTTKIWNTSHTYARAKEAIYENLRQLGLDYIDLMLIHWPMAFKEGDDIFPLDSNGKVIEGEGHFFEAWKALEDSIEEGHVRSIGVSNFNHKQIERLLEKAKIRPAVNQVEMHPYYQQKKLRDYCKEKGIIVTAFSPLGSPGDTNFRNKQMPNILTDPVLAEIAKKHGKSPAQVALRWAVQNGVIVIPKSANPVRMKENISIFDFKLDNDEMKKVEGLDRNMRCFNLEMCDNHKEFPFKEEY</sequence>
<dbReference type="InterPro" id="IPR023210">
    <property type="entry name" value="NADP_OxRdtase_dom"/>
</dbReference>
<protein>
    <recommendedName>
        <fullName evidence="7">NADP-dependent oxidoreductase domain-containing protein</fullName>
    </recommendedName>
</protein>
<feature type="binding site" evidence="5">
    <location>
        <position position="128"/>
    </location>
    <ligand>
        <name>substrate</name>
    </ligand>
</feature>
<dbReference type="FunFam" id="3.20.20.100:FF:000006">
    <property type="entry name" value="Aldo-keto reductase family 1 member A1"/>
    <property type="match status" value="1"/>
</dbReference>
<evidence type="ECO:0000256" key="3">
    <source>
        <dbReference type="ARBA" id="ARBA00023002"/>
    </source>
</evidence>